<accession>A0AAV9ABM7</accession>
<dbReference type="PANTHER" id="PTHR21450">
    <property type="entry name" value="PROTEIN ALTERED PHOSPHATE STARVATION RESPONSE 1"/>
    <property type="match status" value="1"/>
</dbReference>
<evidence type="ECO:0000256" key="1">
    <source>
        <dbReference type="SAM" id="MobiDB-lite"/>
    </source>
</evidence>
<keyword evidence="5" id="KW-1185">Reference proteome</keyword>
<evidence type="ECO:0000259" key="3">
    <source>
        <dbReference type="Pfam" id="PF04783"/>
    </source>
</evidence>
<evidence type="ECO:0000313" key="5">
    <source>
        <dbReference type="Proteomes" id="UP001179952"/>
    </source>
</evidence>
<feature type="domain" description="DUF630" evidence="3">
    <location>
        <begin position="1"/>
        <end position="59"/>
    </location>
</feature>
<dbReference type="Pfam" id="PF04782">
    <property type="entry name" value="DUF632"/>
    <property type="match status" value="1"/>
</dbReference>
<comment type="caution">
    <text evidence="4">The sequence shown here is derived from an EMBL/GenBank/DDBJ whole genome shotgun (WGS) entry which is preliminary data.</text>
</comment>
<gene>
    <name evidence="4" type="ORF">QJS04_geneDACA021666</name>
</gene>
<evidence type="ECO:0000313" key="4">
    <source>
        <dbReference type="EMBL" id="KAK1261548.1"/>
    </source>
</evidence>
<organism evidence="4 5">
    <name type="scientific">Acorus gramineus</name>
    <name type="common">Dwarf sweet flag</name>
    <dbReference type="NCBI Taxonomy" id="55184"/>
    <lineage>
        <taxon>Eukaryota</taxon>
        <taxon>Viridiplantae</taxon>
        <taxon>Streptophyta</taxon>
        <taxon>Embryophyta</taxon>
        <taxon>Tracheophyta</taxon>
        <taxon>Spermatophyta</taxon>
        <taxon>Magnoliopsida</taxon>
        <taxon>Liliopsida</taxon>
        <taxon>Acoraceae</taxon>
        <taxon>Acorus</taxon>
    </lineage>
</organism>
<dbReference type="Pfam" id="PF04783">
    <property type="entry name" value="DUF630"/>
    <property type="match status" value="1"/>
</dbReference>
<evidence type="ECO:0000259" key="2">
    <source>
        <dbReference type="Pfam" id="PF04782"/>
    </source>
</evidence>
<dbReference type="AlphaFoldDB" id="A0AAV9ABM7"/>
<protein>
    <recommendedName>
        <fullName evidence="6">DUF632 domain-containing protein</fullName>
    </recommendedName>
</protein>
<name>A0AAV9ABM7_ACOGR</name>
<feature type="domain" description="DUF632" evidence="2">
    <location>
        <begin position="142"/>
        <end position="435"/>
    </location>
</feature>
<reference evidence="4" key="1">
    <citation type="journal article" date="2023" name="Nat. Commun.">
        <title>Diploid and tetraploid genomes of Acorus and the evolution of monocots.</title>
        <authorList>
            <person name="Ma L."/>
            <person name="Liu K.W."/>
            <person name="Li Z."/>
            <person name="Hsiao Y.Y."/>
            <person name="Qi Y."/>
            <person name="Fu T."/>
            <person name="Tang G.D."/>
            <person name="Zhang D."/>
            <person name="Sun W.H."/>
            <person name="Liu D.K."/>
            <person name="Li Y."/>
            <person name="Chen G.Z."/>
            <person name="Liu X.D."/>
            <person name="Liao X.Y."/>
            <person name="Jiang Y.T."/>
            <person name="Yu X."/>
            <person name="Hao Y."/>
            <person name="Huang J."/>
            <person name="Zhao X.W."/>
            <person name="Ke S."/>
            <person name="Chen Y.Y."/>
            <person name="Wu W.L."/>
            <person name="Hsu J.L."/>
            <person name="Lin Y.F."/>
            <person name="Huang M.D."/>
            <person name="Li C.Y."/>
            <person name="Huang L."/>
            <person name="Wang Z.W."/>
            <person name="Zhao X."/>
            <person name="Zhong W.Y."/>
            <person name="Peng D.H."/>
            <person name="Ahmad S."/>
            <person name="Lan S."/>
            <person name="Zhang J.S."/>
            <person name="Tsai W.C."/>
            <person name="Van de Peer Y."/>
            <person name="Liu Z.J."/>
        </authorList>
    </citation>
    <scope>NUCLEOTIDE SEQUENCE</scope>
    <source>
        <strain evidence="4">SCP</strain>
    </source>
</reference>
<sequence length="575" mass="66086">MGCSQSKIDEEEAVMRCKDRKTHMRLTVSARNAFSAFHSAYTVSLKHTGSALSEYGQGESHWDYFFAEPETPIPPPPETPEKVVVEPPPPPPEQVVVKPLKKKKQSNSNTVHHQHAASTSAAAASVEGGKRGKAMVMPSVSLTQIMQDLDEHFLKAYESAHEVSNMLEANRLHYHSNFADNRGHIDHSAKVMRVITWNRSFRGIPNTDEGKDDFDSDESETHATVLDKLLAWEKKLYDEVKAGELMKIEYQKKVALLNKQKKRNSNAEALEKTKAASMDSTVSEIQRLRDAQLYPKLVKLVDGMAKMWETMCDNHEKQLNIAMSNLKHVKPINAPKETSKQHQQTTTGLHNILSEWHHNFEMLFTHQKEYIQALNNWLKLNLVPIESSIREKVSSPPRVQRPPIVSLIHAWHEHLDKIPFELAKSAIQRFTAIMNTIMLLQQEEMKQKEKCEEAKREYVKKSRVFEDWNMKYQQKKIPTASEAESGEDTMTTTTTQNDPLKERLYQVELSKNKWEEEVELHQKLCRQVREKSLGNLKIHLPELFRALWDFSGAFSETYKNLSSIAHQNQEDHSPN</sequence>
<dbReference type="InterPro" id="IPR006868">
    <property type="entry name" value="DUF630"/>
</dbReference>
<feature type="region of interest" description="Disordered" evidence="1">
    <location>
        <begin position="68"/>
        <end position="123"/>
    </location>
</feature>
<evidence type="ECO:0008006" key="6">
    <source>
        <dbReference type="Google" id="ProtNLM"/>
    </source>
</evidence>
<reference evidence="4" key="2">
    <citation type="submission" date="2023-06" db="EMBL/GenBank/DDBJ databases">
        <authorList>
            <person name="Ma L."/>
            <person name="Liu K.-W."/>
            <person name="Li Z."/>
            <person name="Hsiao Y.-Y."/>
            <person name="Qi Y."/>
            <person name="Fu T."/>
            <person name="Tang G."/>
            <person name="Zhang D."/>
            <person name="Sun W.-H."/>
            <person name="Liu D.-K."/>
            <person name="Li Y."/>
            <person name="Chen G.-Z."/>
            <person name="Liu X.-D."/>
            <person name="Liao X.-Y."/>
            <person name="Jiang Y.-T."/>
            <person name="Yu X."/>
            <person name="Hao Y."/>
            <person name="Huang J."/>
            <person name="Zhao X.-W."/>
            <person name="Ke S."/>
            <person name="Chen Y.-Y."/>
            <person name="Wu W.-L."/>
            <person name="Hsu J.-L."/>
            <person name="Lin Y.-F."/>
            <person name="Huang M.-D."/>
            <person name="Li C.-Y."/>
            <person name="Huang L."/>
            <person name="Wang Z.-W."/>
            <person name="Zhao X."/>
            <person name="Zhong W.-Y."/>
            <person name="Peng D.-H."/>
            <person name="Ahmad S."/>
            <person name="Lan S."/>
            <person name="Zhang J.-S."/>
            <person name="Tsai W.-C."/>
            <person name="Van De Peer Y."/>
            <person name="Liu Z.-J."/>
        </authorList>
    </citation>
    <scope>NUCLEOTIDE SEQUENCE</scope>
    <source>
        <strain evidence="4">SCP</strain>
        <tissue evidence="4">Leaves</tissue>
    </source>
</reference>
<proteinExistence type="predicted"/>
<dbReference type="Proteomes" id="UP001179952">
    <property type="component" value="Unassembled WGS sequence"/>
</dbReference>
<dbReference type="PANTHER" id="PTHR21450:SF7">
    <property type="entry name" value="DNA LIGASE (DUF630 AND DUF632)"/>
    <property type="match status" value="1"/>
</dbReference>
<dbReference type="EMBL" id="JAUJYN010000010">
    <property type="protein sequence ID" value="KAK1261548.1"/>
    <property type="molecule type" value="Genomic_DNA"/>
</dbReference>
<dbReference type="InterPro" id="IPR006867">
    <property type="entry name" value="DUF632"/>
</dbReference>